<gene>
    <name evidence="3" type="ORF">QBC37DRAFT_386536</name>
</gene>
<protein>
    <submittedName>
        <fullName evidence="3">L-Aspartase-like protein</fullName>
    </submittedName>
</protein>
<proteinExistence type="inferred from homology"/>
<reference evidence="3" key="2">
    <citation type="submission" date="2023-05" db="EMBL/GenBank/DDBJ databases">
        <authorList>
            <consortium name="Lawrence Berkeley National Laboratory"/>
            <person name="Steindorff A."/>
            <person name="Hensen N."/>
            <person name="Bonometti L."/>
            <person name="Westerberg I."/>
            <person name="Brannstrom I.O."/>
            <person name="Guillou S."/>
            <person name="Cros-Aarteil S."/>
            <person name="Calhoun S."/>
            <person name="Haridas S."/>
            <person name="Kuo A."/>
            <person name="Mondo S."/>
            <person name="Pangilinan J."/>
            <person name="Riley R."/>
            <person name="Labutti K."/>
            <person name="Andreopoulos B."/>
            <person name="Lipzen A."/>
            <person name="Chen C."/>
            <person name="Yanf M."/>
            <person name="Daum C."/>
            <person name="Ng V."/>
            <person name="Clum A."/>
            <person name="Ohm R."/>
            <person name="Martin F."/>
            <person name="Silar P."/>
            <person name="Natvig D."/>
            <person name="Lalanne C."/>
            <person name="Gautier V."/>
            <person name="Ament-Velasquez S.L."/>
            <person name="Kruys A."/>
            <person name="Hutchinson M.I."/>
            <person name="Powell A.J."/>
            <person name="Barry K."/>
            <person name="Miller A.N."/>
            <person name="Grigoriev I.V."/>
            <person name="Debuchy R."/>
            <person name="Gladieux P."/>
            <person name="Thoren M.H."/>
            <person name="Johannesson H."/>
        </authorList>
    </citation>
    <scope>NUCLEOTIDE SEQUENCE</scope>
    <source>
        <strain evidence="3">PSN293</strain>
    </source>
</reference>
<dbReference type="Pfam" id="PF00221">
    <property type="entry name" value="Lyase_aromatic"/>
    <property type="match status" value="1"/>
</dbReference>
<evidence type="ECO:0000256" key="1">
    <source>
        <dbReference type="ARBA" id="ARBA00007238"/>
    </source>
</evidence>
<comment type="similarity">
    <text evidence="1 2">Belongs to the PAL/histidase family.</text>
</comment>
<reference evidence="3" key="1">
    <citation type="journal article" date="2023" name="Mol. Phylogenet. Evol.">
        <title>Genome-scale phylogeny and comparative genomics of the fungal order Sordariales.</title>
        <authorList>
            <person name="Hensen N."/>
            <person name="Bonometti L."/>
            <person name="Westerberg I."/>
            <person name="Brannstrom I.O."/>
            <person name="Guillou S."/>
            <person name="Cros-Aarteil S."/>
            <person name="Calhoun S."/>
            <person name="Haridas S."/>
            <person name="Kuo A."/>
            <person name="Mondo S."/>
            <person name="Pangilinan J."/>
            <person name="Riley R."/>
            <person name="LaButti K."/>
            <person name="Andreopoulos B."/>
            <person name="Lipzen A."/>
            <person name="Chen C."/>
            <person name="Yan M."/>
            <person name="Daum C."/>
            <person name="Ng V."/>
            <person name="Clum A."/>
            <person name="Steindorff A."/>
            <person name="Ohm R.A."/>
            <person name="Martin F."/>
            <person name="Silar P."/>
            <person name="Natvig D.O."/>
            <person name="Lalanne C."/>
            <person name="Gautier V."/>
            <person name="Ament-Velasquez S.L."/>
            <person name="Kruys A."/>
            <person name="Hutchinson M.I."/>
            <person name="Powell A.J."/>
            <person name="Barry K."/>
            <person name="Miller A.N."/>
            <person name="Grigoriev I.V."/>
            <person name="Debuchy R."/>
            <person name="Gladieux P."/>
            <person name="Hiltunen Thoren M."/>
            <person name="Johannesson H."/>
        </authorList>
    </citation>
    <scope>NUCLEOTIDE SEQUENCE</scope>
    <source>
        <strain evidence="3">PSN293</strain>
    </source>
</reference>
<sequence>MGSMMEPAPVYKHASETYSQWATWSDVLEGRKNVSLTGSDLSIGDVVAVSRTGVGAQVAKDPKVLKRVQDSVDFLANQIENGAVIYGVNTGFGGSADTRTKLVERLQSAAVQHLNAGIVLQSDKGKTSASDNELLRSHALPNPISRAAMLVRCNSLLRGHSGVRLSTIDSIMALISNNMTPVIPLRGSISASGDLSTLSFIAGAIEGNPDVFVRVAGGSGVSEKDMIVPADQALQLAGIDPVRLQAKEGLGITNGTAPSCATACIVIHQANQLALLTQLLTAMGTEALAGTAHNYHPFISAIRPHAGQTEAAANILAFLSGSKISSDRDPDRIGLAQDRYPLRTAPQWIGPQLEDLLLATRQVAVELNSTTDNPLIDAEDSRVHHGGNFQAMAITSAMEKTMTAVQNLGRLLFTQSSELINNMTNKGLPPNLSADDPSESFICKGFDVNMAAYMAELAYLAHPVSTHVQMAEMTNQAVNSMALVSARYALEAVEVLSLMAAVYMYTLCQGVDLRVLQIEWRKRFPLLVHQVLGRTFKSLRELAFYENHGMSGGFNGTLSSSFSPLVKAATSAILTRWDHLSHLDTKDRARTAVGESLGTIITLVSASSGDGNESFASLQRYTDEMSTVLAEEYLSFRATFVENPVNITREYLAPATRVIYDLVRTELGIPMNRGVVDHPPLVVEAEREAAKAANGNGHVNGEGSKVNRKRTLGSMAGEIYEALRRGDVMSRVMEWGAKEGMFVAGPGASSAGF</sequence>
<keyword evidence="2" id="KW-0456">Lyase</keyword>
<dbReference type="GO" id="GO:0006559">
    <property type="term" value="P:L-phenylalanine catabolic process"/>
    <property type="evidence" value="ECO:0007669"/>
    <property type="project" value="InterPro"/>
</dbReference>
<dbReference type="GO" id="GO:0016841">
    <property type="term" value="F:ammonia-lyase activity"/>
    <property type="evidence" value="ECO:0007669"/>
    <property type="project" value="InterPro"/>
</dbReference>
<dbReference type="NCBIfam" id="TIGR01226">
    <property type="entry name" value="phe_am_lyase"/>
    <property type="match status" value="1"/>
</dbReference>
<dbReference type="InterPro" id="IPR008948">
    <property type="entry name" value="L-Aspartase-like"/>
</dbReference>
<dbReference type="InterPro" id="IPR001106">
    <property type="entry name" value="Aromatic_Lyase"/>
</dbReference>
<dbReference type="PANTHER" id="PTHR10362">
    <property type="entry name" value="HISTIDINE AMMONIA-LYASE"/>
    <property type="match status" value="1"/>
</dbReference>
<organism evidence="3 4">
    <name type="scientific">Rhypophila decipiens</name>
    <dbReference type="NCBI Taxonomy" id="261697"/>
    <lineage>
        <taxon>Eukaryota</taxon>
        <taxon>Fungi</taxon>
        <taxon>Dikarya</taxon>
        <taxon>Ascomycota</taxon>
        <taxon>Pezizomycotina</taxon>
        <taxon>Sordariomycetes</taxon>
        <taxon>Sordariomycetidae</taxon>
        <taxon>Sordariales</taxon>
        <taxon>Naviculisporaceae</taxon>
        <taxon>Rhypophila</taxon>
    </lineage>
</organism>
<dbReference type="SUPFAM" id="SSF48557">
    <property type="entry name" value="L-aspartase-like"/>
    <property type="match status" value="1"/>
</dbReference>
<keyword evidence="4" id="KW-1185">Reference proteome</keyword>
<name>A0AAN7B9M6_9PEZI</name>
<dbReference type="EMBL" id="MU858083">
    <property type="protein sequence ID" value="KAK4215152.1"/>
    <property type="molecule type" value="Genomic_DNA"/>
</dbReference>
<evidence type="ECO:0000256" key="2">
    <source>
        <dbReference type="RuleBase" id="RU003954"/>
    </source>
</evidence>
<dbReference type="AlphaFoldDB" id="A0AAN7B9M6"/>
<accession>A0AAN7B9M6</accession>
<dbReference type="Gene3D" id="1.10.274.20">
    <property type="entry name" value="Phenylalanine ammonia-lyase 1, domain 3"/>
    <property type="match status" value="1"/>
</dbReference>
<dbReference type="GO" id="GO:0005737">
    <property type="term" value="C:cytoplasm"/>
    <property type="evidence" value="ECO:0007669"/>
    <property type="project" value="InterPro"/>
</dbReference>
<comment type="caution">
    <text evidence="3">The sequence shown here is derived from an EMBL/GenBank/DDBJ whole genome shotgun (WGS) entry which is preliminary data.</text>
</comment>
<dbReference type="Gene3D" id="1.10.275.10">
    <property type="entry name" value="Fumarase/aspartase (N-terminal domain)"/>
    <property type="match status" value="1"/>
</dbReference>
<dbReference type="Proteomes" id="UP001301769">
    <property type="component" value="Unassembled WGS sequence"/>
</dbReference>
<dbReference type="Gene3D" id="1.20.200.10">
    <property type="entry name" value="Fumarase/aspartase (Central domain)"/>
    <property type="match status" value="1"/>
</dbReference>
<dbReference type="CDD" id="cd00332">
    <property type="entry name" value="PAL-HAL"/>
    <property type="match status" value="1"/>
</dbReference>
<dbReference type="InterPro" id="IPR023144">
    <property type="entry name" value="Phe_NH3-lyase_shielding_dom_sf"/>
</dbReference>
<dbReference type="InterPro" id="IPR005922">
    <property type="entry name" value="Phe_NH3-lyase"/>
</dbReference>
<dbReference type="InterPro" id="IPR024083">
    <property type="entry name" value="Fumarase/histidase_N"/>
</dbReference>
<evidence type="ECO:0000313" key="3">
    <source>
        <dbReference type="EMBL" id="KAK4215152.1"/>
    </source>
</evidence>
<evidence type="ECO:0000313" key="4">
    <source>
        <dbReference type="Proteomes" id="UP001301769"/>
    </source>
</evidence>